<dbReference type="GO" id="GO:0016020">
    <property type="term" value="C:membrane"/>
    <property type="evidence" value="ECO:0007669"/>
    <property type="project" value="UniProtKB-SubCell"/>
</dbReference>
<name>A0A0C2DT47_9BILA</name>
<evidence type="ECO:0000256" key="3">
    <source>
        <dbReference type="ARBA" id="ARBA00022989"/>
    </source>
</evidence>
<evidence type="ECO:0000256" key="1">
    <source>
        <dbReference type="ARBA" id="ARBA00004141"/>
    </source>
</evidence>
<dbReference type="AlphaFoldDB" id="A0A0C2DT47"/>
<evidence type="ECO:0000256" key="5">
    <source>
        <dbReference type="SAM" id="Phobius"/>
    </source>
</evidence>
<reference evidence="6 7" key="1">
    <citation type="submission" date="2013-12" db="EMBL/GenBank/DDBJ databases">
        <title>Draft genome of the parsitic nematode Ancylostoma duodenale.</title>
        <authorList>
            <person name="Mitreva M."/>
        </authorList>
    </citation>
    <scope>NUCLEOTIDE SEQUENCE [LARGE SCALE GENOMIC DNA]</scope>
    <source>
        <strain evidence="6 7">Zhejiang</strain>
    </source>
</reference>
<evidence type="ECO:0000256" key="4">
    <source>
        <dbReference type="ARBA" id="ARBA00023136"/>
    </source>
</evidence>
<dbReference type="OrthoDB" id="5820030at2759"/>
<keyword evidence="7" id="KW-1185">Reference proteome</keyword>
<dbReference type="EMBL" id="KN727337">
    <property type="protein sequence ID" value="KIH65932.1"/>
    <property type="molecule type" value="Genomic_DNA"/>
</dbReference>
<gene>
    <name evidence="6" type="ORF">ANCDUO_03741</name>
</gene>
<sequence length="113" mass="12548">MIERVVALWKRCKYDKYGSRIGIFLTAASVLTSSVATIWAASKEDFKDSTPYCAAATPKTADRVTLLCFYICIITLFTPIAIVALFAFNKIAAKRYQNSNQAWLGARSSVHCL</sequence>
<accession>A0A0C2DT47</accession>
<feature type="transmembrane region" description="Helical" evidence="5">
    <location>
        <begin position="21"/>
        <end position="41"/>
    </location>
</feature>
<comment type="subcellular location">
    <subcellularLocation>
        <location evidence="1">Membrane</location>
        <topology evidence="1">Multi-pass membrane protein</topology>
    </subcellularLocation>
</comment>
<keyword evidence="4 5" id="KW-0472">Membrane</keyword>
<keyword evidence="2 5" id="KW-0812">Transmembrane</keyword>
<keyword evidence="3 5" id="KW-1133">Transmembrane helix</keyword>
<proteinExistence type="predicted"/>
<dbReference type="Proteomes" id="UP000054047">
    <property type="component" value="Unassembled WGS sequence"/>
</dbReference>
<evidence type="ECO:0000256" key="2">
    <source>
        <dbReference type="ARBA" id="ARBA00022692"/>
    </source>
</evidence>
<dbReference type="Pfam" id="PF10292">
    <property type="entry name" value="7TM_GPCR_Srab"/>
    <property type="match status" value="1"/>
</dbReference>
<organism evidence="6 7">
    <name type="scientific">Ancylostoma duodenale</name>
    <dbReference type="NCBI Taxonomy" id="51022"/>
    <lineage>
        <taxon>Eukaryota</taxon>
        <taxon>Metazoa</taxon>
        <taxon>Ecdysozoa</taxon>
        <taxon>Nematoda</taxon>
        <taxon>Chromadorea</taxon>
        <taxon>Rhabditida</taxon>
        <taxon>Rhabditina</taxon>
        <taxon>Rhabditomorpha</taxon>
        <taxon>Strongyloidea</taxon>
        <taxon>Ancylostomatidae</taxon>
        <taxon>Ancylostomatinae</taxon>
        <taxon>Ancylostoma</taxon>
    </lineage>
</organism>
<feature type="transmembrane region" description="Helical" evidence="5">
    <location>
        <begin position="64"/>
        <end position="88"/>
    </location>
</feature>
<evidence type="ECO:0000313" key="7">
    <source>
        <dbReference type="Proteomes" id="UP000054047"/>
    </source>
</evidence>
<evidence type="ECO:0000313" key="6">
    <source>
        <dbReference type="EMBL" id="KIH65932.1"/>
    </source>
</evidence>
<dbReference type="InterPro" id="IPR019408">
    <property type="entry name" value="7TM_GPCR_serpentine_rcpt_Srab"/>
</dbReference>
<protein>
    <submittedName>
        <fullName evidence="6">Uncharacterized protein</fullName>
    </submittedName>
</protein>